<dbReference type="EMBL" id="CP071872">
    <property type="protein sequence ID" value="UNM13751.1"/>
    <property type="molecule type" value="Genomic_DNA"/>
</dbReference>
<evidence type="ECO:0000313" key="1">
    <source>
        <dbReference type="EMBL" id="UNM13751.1"/>
    </source>
</evidence>
<evidence type="ECO:0008006" key="3">
    <source>
        <dbReference type="Google" id="ProtNLM"/>
    </source>
</evidence>
<protein>
    <recommendedName>
        <fullName evidence="3">Cys-tRNA(Pro) deacylase YbaK</fullName>
    </recommendedName>
</protein>
<gene>
    <name evidence="1" type="ORF">J4032_21885</name>
</gene>
<dbReference type="Proteomes" id="UP000828924">
    <property type="component" value="Chromosome"/>
</dbReference>
<name>A0ABY3WQ91_9ACTN</name>
<dbReference type="RefSeq" id="WP_242332671.1">
    <property type="nucleotide sequence ID" value="NZ_CP071872.1"/>
</dbReference>
<accession>A0ABY3WQ91</accession>
<proteinExistence type="predicted"/>
<keyword evidence="2" id="KW-1185">Reference proteome</keyword>
<organism evidence="1 2">
    <name type="scientific">Streptomyces formicae</name>
    <dbReference type="NCBI Taxonomy" id="1616117"/>
    <lineage>
        <taxon>Bacteria</taxon>
        <taxon>Bacillati</taxon>
        <taxon>Actinomycetota</taxon>
        <taxon>Actinomycetes</taxon>
        <taxon>Kitasatosporales</taxon>
        <taxon>Streptomycetaceae</taxon>
        <taxon>Streptomyces</taxon>
    </lineage>
</organism>
<sequence length="81" mass="8794">MPDESPAYQRLKQAAAQASAGAALLALRTLKDVHWECVALEAEWQGRDDESAAEVRAALARIRAKLAPAVTNPYGLEEPHQ</sequence>
<evidence type="ECO:0000313" key="2">
    <source>
        <dbReference type="Proteomes" id="UP000828924"/>
    </source>
</evidence>
<reference evidence="1 2" key="1">
    <citation type="submission" date="2021-03" db="EMBL/GenBank/DDBJ databases">
        <title>Complete genome of Streptomyces formicae strain 1H-GS9 (DSM 100524).</title>
        <authorList>
            <person name="Atanasov K.E."/>
            <person name="Altabella T."/>
            <person name="Ferrer A."/>
        </authorList>
    </citation>
    <scope>NUCLEOTIDE SEQUENCE [LARGE SCALE GENOMIC DNA]</scope>
    <source>
        <strain evidence="1 2">1H-GS9</strain>
    </source>
</reference>